<sequence>MVNTIGGLKGFIRGYGMFWDRTEVDWAPGAGNADQYRLLGRIGERRPRLQVCDFRAQRSIYVLYDDHGPYYVGLARDQDIGNRLRDHTRNHHSDRWDRFSWFGFRRVLSGQMADGTQRLGIVPARLLANSDHTIGDIEALLIQTLGTYRTGNRQQMRFASAQRWEQVRKDQRGTYLDRVAP</sequence>
<name>A0A6J7KHV7_9ZZZZ</name>
<protein>
    <submittedName>
        <fullName evidence="1">Unannotated protein</fullName>
    </submittedName>
</protein>
<dbReference type="EMBL" id="CAFBND010000104">
    <property type="protein sequence ID" value="CAB4955177.1"/>
    <property type="molecule type" value="Genomic_DNA"/>
</dbReference>
<gene>
    <name evidence="1" type="ORF">UFOPK3752_01917</name>
</gene>
<reference evidence="1" key="1">
    <citation type="submission" date="2020-05" db="EMBL/GenBank/DDBJ databases">
        <authorList>
            <person name="Chiriac C."/>
            <person name="Salcher M."/>
            <person name="Ghai R."/>
            <person name="Kavagutti S V."/>
        </authorList>
    </citation>
    <scope>NUCLEOTIDE SEQUENCE</scope>
</reference>
<evidence type="ECO:0000313" key="1">
    <source>
        <dbReference type="EMBL" id="CAB4955177.1"/>
    </source>
</evidence>
<accession>A0A6J7KHV7</accession>
<organism evidence="1">
    <name type="scientific">freshwater metagenome</name>
    <dbReference type="NCBI Taxonomy" id="449393"/>
    <lineage>
        <taxon>unclassified sequences</taxon>
        <taxon>metagenomes</taxon>
        <taxon>ecological metagenomes</taxon>
    </lineage>
</organism>
<proteinExistence type="predicted"/>
<dbReference type="AlphaFoldDB" id="A0A6J7KHV7"/>
<dbReference type="CDD" id="cd00719">
    <property type="entry name" value="GIY-YIG_SF"/>
    <property type="match status" value="1"/>
</dbReference>